<proteinExistence type="predicted"/>
<dbReference type="EMBL" id="FNCC01000018">
    <property type="protein sequence ID" value="SDH25450.1"/>
    <property type="molecule type" value="Genomic_DNA"/>
</dbReference>
<dbReference type="Proteomes" id="UP000199623">
    <property type="component" value="Unassembled WGS sequence"/>
</dbReference>
<evidence type="ECO:0000313" key="2">
    <source>
        <dbReference type="Proteomes" id="UP000199623"/>
    </source>
</evidence>
<organism evidence="1 2">
    <name type="scientific">Lentzea fradiae</name>
    <dbReference type="NCBI Taxonomy" id="200378"/>
    <lineage>
        <taxon>Bacteria</taxon>
        <taxon>Bacillati</taxon>
        <taxon>Actinomycetota</taxon>
        <taxon>Actinomycetes</taxon>
        <taxon>Pseudonocardiales</taxon>
        <taxon>Pseudonocardiaceae</taxon>
        <taxon>Lentzea</taxon>
    </lineage>
</organism>
<accession>A0A1G8AYK1</accession>
<evidence type="ECO:0000313" key="1">
    <source>
        <dbReference type="EMBL" id="SDH25450.1"/>
    </source>
</evidence>
<name>A0A1G8AYK1_9PSEU</name>
<keyword evidence="2" id="KW-1185">Reference proteome</keyword>
<dbReference type="STRING" id="200378.SAMN05216553_118163"/>
<reference evidence="2" key="1">
    <citation type="submission" date="2016-10" db="EMBL/GenBank/DDBJ databases">
        <authorList>
            <person name="Varghese N."/>
            <person name="Submissions S."/>
        </authorList>
    </citation>
    <scope>NUCLEOTIDE SEQUENCE [LARGE SCALE GENOMIC DNA]</scope>
    <source>
        <strain evidence="2">CGMCC 4.3506</strain>
    </source>
</reference>
<gene>
    <name evidence="1" type="ORF">SAMN05216553_118163</name>
</gene>
<dbReference type="AlphaFoldDB" id="A0A1G8AYK1"/>
<protein>
    <submittedName>
        <fullName evidence="1">Uncharacterized protein</fullName>
    </submittedName>
</protein>
<sequence>MLAGAQSLEEILKLEFLGTTSNSGSCPTLFLTDRGTYVVQGYRVTDPEAIATAEAREGGLPDTETLIEIPVELLKFAPQGV</sequence>